<dbReference type="Proteomes" id="UP000076842">
    <property type="component" value="Unassembled WGS sequence"/>
</dbReference>
<feature type="transmembrane region" description="Helical" evidence="1">
    <location>
        <begin position="233"/>
        <end position="255"/>
    </location>
</feature>
<keyword evidence="1" id="KW-0812">Transmembrane</keyword>
<feature type="transmembrane region" description="Helical" evidence="1">
    <location>
        <begin position="161"/>
        <end position="185"/>
    </location>
</feature>
<dbReference type="EMBL" id="KV424004">
    <property type="protein sequence ID" value="KZT54948.1"/>
    <property type="molecule type" value="Genomic_DNA"/>
</dbReference>
<evidence type="ECO:0000256" key="1">
    <source>
        <dbReference type="SAM" id="Phobius"/>
    </source>
</evidence>
<name>A0A165EIP2_9BASI</name>
<proteinExistence type="predicted"/>
<protein>
    <submittedName>
        <fullName evidence="2">Uncharacterized protein</fullName>
    </submittedName>
</protein>
<evidence type="ECO:0000313" key="3">
    <source>
        <dbReference type="Proteomes" id="UP000076842"/>
    </source>
</evidence>
<accession>A0A165EIP2</accession>
<keyword evidence="1" id="KW-1133">Transmembrane helix</keyword>
<keyword evidence="1" id="KW-0472">Membrane</keyword>
<feature type="transmembrane region" description="Helical" evidence="1">
    <location>
        <begin position="12"/>
        <end position="38"/>
    </location>
</feature>
<feature type="transmembrane region" description="Helical" evidence="1">
    <location>
        <begin position="50"/>
        <end position="69"/>
    </location>
</feature>
<feature type="transmembrane region" description="Helical" evidence="1">
    <location>
        <begin position="124"/>
        <end position="149"/>
    </location>
</feature>
<feature type="transmembrane region" description="Helical" evidence="1">
    <location>
        <begin position="206"/>
        <end position="227"/>
    </location>
</feature>
<dbReference type="OrthoDB" id="3354175at2759"/>
<organism evidence="2 3">
    <name type="scientific">Calocera cornea HHB12733</name>
    <dbReference type="NCBI Taxonomy" id="1353952"/>
    <lineage>
        <taxon>Eukaryota</taxon>
        <taxon>Fungi</taxon>
        <taxon>Dikarya</taxon>
        <taxon>Basidiomycota</taxon>
        <taxon>Agaricomycotina</taxon>
        <taxon>Dacrymycetes</taxon>
        <taxon>Dacrymycetales</taxon>
        <taxon>Dacrymycetaceae</taxon>
        <taxon>Calocera</taxon>
    </lineage>
</organism>
<feature type="transmembrane region" description="Helical" evidence="1">
    <location>
        <begin position="98"/>
        <end position="117"/>
    </location>
</feature>
<keyword evidence="3" id="KW-1185">Reference proteome</keyword>
<reference evidence="2 3" key="1">
    <citation type="journal article" date="2016" name="Mol. Biol. Evol.">
        <title>Comparative Genomics of Early-Diverging Mushroom-Forming Fungi Provides Insights into the Origins of Lignocellulose Decay Capabilities.</title>
        <authorList>
            <person name="Nagy L.G."/>
            <person name="Riley R."/>
            <person name="Tritt A."/>
            <person name="Adam C."/>
            <person name="Daum C."/>
            <person name="Floudas D."/>
            <person name="Sun H."/>
            <person name="Yadav J.S."/>
            <person name="Pangilinan J."/>
            <person name="Larsson K.H."/>
            <person name="Matsuura K."/>
            <person name="Barry K."/>
            <person name="Labutti K."/>
            <person name="Kuo R."/>
            <person name="Ohm R.A."/>
            <person name="Bhattacharya S.S."/>
            <person name="Shirouzu T."/>
            <person name="Yoshinaga Y."/>
            <person name="Martin F.M."/>
            <person name="Grigoriev I.V."/>
            <person name="Hibbett D.S."/>
        </authorList>
    </citation>
    <scope>NUCLEOTIDE SEQUENCE [LARGE SCALE GENOMIC DNA]</scope>
    <source>
        <strain evidence="2 3">HHB12733</strain>
    </source>
</reference>
<dbReference type="STRING" id="1353952.A0A165EIP2"/>
<dbReference type="AlphaFoldDB" id="A0A165EIP2"/>
<sequence length="342" mass="37248">MSASALPLEVAILVGVVCQSCVYGIFLVLFGACCYVLLQKKKMTTTNAMFLGTAILMFILITINFAVSWSRIMDAVFIEEDGTSYLADLTQWKEVFRTGVYVALTAVADSLFIYRLYMVWSKNIYIIILPALLLCGSLTSGIGIEVAIASLKGSSLFGSGIAAWATSFFSISLVQNLITTALIVFRIWRVNMAGVGQMGQHSLWPVIAVILESGAIYSANVLCLLVTYATGSFAQYICLDMLVPNIGCTFCLIIVRVGLGLTKNVSAGDVTQEVGRVTIGGTNSSRYPMRKINISVARTVDVDQDAEEIDMERGKDEGSDVDVFDKVPRDMSYEHKNDSNGF</sequence>
<dbReference type="InParanoid" id="A0A165EIP2"/>
<gene>
    <name evidence="2" type="ORF">CALCODRAFT_519072</name>
</gene>
<evidence type="ECO:0000313" key="2">
    <source>
        <dbReference type="EMBL" id="KZT54948.1"/>
    </source>
</evidence>